<sequence>MSDSALMAGAFDGLAGTYDHDHHDAVARALLDLAPPAAGDAVADVACGAGAVALRVASLRLPSSPAVLAVDLSEGMIAVGRALAERRGHAEAIEWRAGPAVPLPVADAALDLILCASSLHFLGVRALADWRRALRPGGRIGFTLPLASQFRPSGVFADLVAWDLPLPEDADQACSLAADAGFGDVRGRVVTVGTRAVVAVVASAPSNDSA</sequence>
<accession>A0A3M2LY91</accession>
<dbReference type="PANTHER" id="PTHR42912">
    <property type="entry name" value="METHYLTRANSFERASE"/>
    <property type="match status" value="1"/>
</dbReference>
<evidence type="ECO:0000259" key="1">
    <source>
        <dbReference type="Pfam" id="PF13649"/>
    </source>
</evidence>
<keyword evidence="3" id="KW-1185">Reference proteome</keyword>
<dbReference type="RefSeq" id="WP_122195833.1">
    <property type="nucleotide sequence ID" value="NZ_JBHSKC010000019.1"/>
</dbReference>
<dbReference type="AlphaFoldDB" id="A0A3M2LY91"/>
<reference evidence="2 3" key="1">
    <citation type="submission" date="2018-10" db="EMBL/GenBank/DDBJ databases">
        <title>Isolation from soil.</title>
        <authorList>
            <person name="Hu J."/>
        </authorList>
    </citation>
    <scope>NUCLEOTIDE SEQUENCE [LARGE SCALE GENOMIC DNA]</scope>
    <source>
        <strain evidence="2 3">NEAU-Ht49</strain>
    </source>
</reference>
<comment type="caution">
    <text evidence="2">The sequence shown here is derived from an EMBL/GenBank/DDBJ whole genome shotgun (WGS) entry which is preliminary data.</text>
</comment>
<protein>
    <submittedName>
        <fullName evidence="2">Methyltransferase domain-containing protein</fullName>
    </submittedName>
</protein>
<dbReference type="Pfam" id="PF13649">
    <property type="entry name" value="Methyltransf_25"/>
    <property type="match status" value="1"/>
</dbReference>
<keyword evidence="2" id="KW-0489">Methyltransferase</keyword>
<gene>
    <name evidence="2" type="ORF">EBO15_19410</name>
</gene>
<dbReference type="OrthoDB" id="65624at2"/>
<dbReference type="InterPro" id="IPR041698">
    <property type="entry name" value="Methyltransf_25"/>
</dbReference>
<dbReference type="PANTHER" id="PTHR42912:SF93">
    <property type="entry name" value="N6-ADENOSINE-METHYLTRANSFERASE TMT1A"/>
    <property type="match status" value="1"/>
</dbReference>
<name>A0A3M2LY91_9ACTN</name>
<dbReference type="GO" id="GO:0008168">
    <property type="term" value="F:methyltransferase activity"/>
    <property type="evidence" value="ECO:0007669"/>
    <property type="project" value="UniProtKB-KW"/>
</dbReference>
<dbReference type="CDD" id="cd02440">
    <property type="entry name" value="AdoMet_MTases"/>
    <property type="match status" value="1"/>
</dbReference>
<dbReference type="EMBL" id="RFFG01000033">
    <property type="protein sequence ID" value="RMI42411.1"/>
    <property type="molecule type" value="Genomic_DNA"/>
</dbReference>
<keyword evidence="2" id="KW-0808">Transferase</keyword>
<proteinExistence type="predicted"/>
<dbReference type="Proteomes" id="UP000282674">
    <property type="component" value="Unassembled WGS sequence"/>
</dbReference>
<dbReference type="SUPFAM" id="SSF53335">
    <property type="entry name" value="S-adenosyl-L-methionine-dependent methyltransferases"/>
    <property type="match status" value="1"/>
</dbReference>
<organism evidence="2 3">
    <name type="scientific">Actinomadura harenae</name>
    <dbReference type="NCBI Taxonomy" id="2483351"/>
    <lineage>
        <taxon>Bacteria</taxon>
        <taxon>Bacillati</taxon>
        <taxon>Actinomycetota</taxon>
        <taxon>Actinomycetes</taxon>
        <taxon>Streptosporangiales</taxon>
        <taxon>Thermomonosporaceae</taxon>
        <taxon>Actinomadura</taxon>
    </lineage>
</organism>
<dbReference type="InterPro" id="IPR029063">
    <property type="entry name" value="SAM-dependent_MTases_sf"/>
</dbReference>
<dbReference type="InterPro" id="IPR050508">
    <property type="entry name" value="Methyltransf_Superfamily"/>
</dbReference>
<feature type="domain" description="Methyltransferase" evidence="1">
    <location>
        <begin position="42"/>
        <end position="138"/>
    </location>
</feature>
<dbReference type="GO" id="GO:0032259">
    <property type="term" value="P:methylation"/>
    <property type="evidence" value="ECO:0007669"/>
    <property type="project" value="UniProtKB-KW"/>
</dbReference>
<evidence type="ECO:0000313" key="3">
    <source>
        <dbReference type="Proteomes" id="UP000282674"/>
    </source>
</evidence>
<dbReference type="Gene3D" id="3.40.50.150">
    <property type="entry name" value="Vaccinia Virus protein VP39"/>
    <property type="match status" value="1"/>
</dbReference>
<evidence type="ECO:0000313" key="2">
    <source>
        <dbReference type="EMBL" id="RMI42411.1"/>
    </source>
</evidence>